<dbReference type="FunFam" id="3.40.1160.10:FF:000018">
    <property type="entry name" value="Glutamate 5-kinase"/>
    <property type="match status" value="1"/>
</dbReference>
<dbReference type="Pfam" id="PF00696">
    <property type="entry name" value="AA_kinase"/>
    <property type="match status" value="1"/>
</dbReference>
<dbReference type="InterPro" id="IPR036393">
    <property type="entry name" value="AceGlu_kinase-like_sf"/>
</dbReference>
<keyword evidence="1 8" id="KW-0963">Cytoplasm</keyword>
<dbReference type="GO" id="GO:0004349">
    <property type="term" value="F:glutamate 5-kinase activity"/>
    <property type="evidence" value="ECO:0007669"/>
    <property type="project" value="UniProtKB-UniRule"/>
</dbReference>
<evidence type="ECO:0000256" key="4">
    <source>
        <dbReference type="ARBA" id="ARBA00022679"/>
    </source>
</evidence>
<evidence type="ECO:0000256" key="3">
    <source>
        <dbReference type="ARBA" id="ARBA00022650"/>
    </source>
</evidence>
<dbReference type="Gene3D" id="2.30.130.10">
    <property type="entry name" value="PUA domain"/>
    <property type="match status" value="1"/>
</dbReference>
<comment type="catalytic activity">
    <reaction evidence="8">
        <text>L-glutamate + ATP = L-glutamyl 5-phosphate + ADP</text>
        <dbReference type="Rhea" id="RHEA:14877"/>
        <dbReference type="ChEBI" id="CHEBI:29985"/>
        <dbReference type="ChEBI" id="CHEBI:30616"/>
        <dbReference type="ChEBI" id="CHEBI:58274"/>
        <dbReference type="ChEBI" id="CHEBI:456216"/>
        <dbReference type="EC" id="2.7.2.11"/>
    </reaction>
</comment>
<dbReference type="Proteomes" id="UP000230914">
    <property type="component" value="Unassembled WGS sequence"/>
</dbReference>
<evidence type="ECO:0000313" key="11">
    <source>
        <dbReference type="Proteomes" id="UP000230914"/>
    </source>
</evidence>
<dbReference type="EC" id="2.7.2.11" evidence="8"/>
<keyword evidence="6 8" id="KW-0418">Kinase</keyword>
<feature type="binding site" evidence="8">
    <location>
        <position position="46"/>
    </location>
    <ligand>
        <name>substrate</name>
    </ligand>
</feature>
<dbReference type="NCBIfam" id="TIGR01027">
    <property type="entry name" value="proB"/>
    <property type="match status" value="1"/>
</dbReference>
<keyword evidence="3 8" id="KW-0641">Proline biosynthesis</keyword>
<keyword evidence="4 8" id="KW-0808">Transferase</keyword>
<dbReference type="PANTHER" id="PTHR43654">
    <property type="entry name" value="GLUTAMATE 5-KINASE"/>
    <property type="match status" value="1"/>
</dbReference>
<protein>
    <recommendedName>
        <fullName evidence="8">Glutamate 5-kinase</fullName>
        <ecNumber evidence="8">2.7.2.11</ecNumber>
    </recommendedName>
    <alternativeName>
        <fullName evidence="8">Gamma-glutamyl kinase</fullName>
        <shortName evidence="8">GK</shortName>
    </alternativeName>
</protein>
<sequence length="365" mass="38443">MRILAKIGTSSITDDAGQIDPTAISALTADIAELHSRGHEVLLVTSGAVAAGVAALGFEQRPSDILTLQAVSAVGQTRIMRVYNDDLAAHGLVGAQVLLDPHDFVDRTQYLHARETITRLVELGCIPIINENDAIANDELRYGDNDRLAALVAHAVVADVMVLLTDLDGLYTADPRTDDTAQLVERVAADDPLLSISATVGGSGRGSGGMASKLTAARMASWSGVRTVIARASRPHVLVNAVDDVVVGTTFEAGQRRLNARKVWIAFATEPTGTVVVDSGARRALIDHHTSLLPAGVIDADGTFAAGDVVDIADPDQVVFARGRVRIDSATLAAYRGHHTDELPNGTTSEVIHRDDLVLLPSVVG</sequence>
<dbReference type="GO" id="GO:0055129">
    <property type="term" value="P:L-proline biosynthetic process"/>
    <property type="evidence" value="ECO:0007669"/>
    <property type="project" value="UniProtKB-UniRule"/>
</dbReference>
<dbReference type="InterPro" id="IPR002478">
    <property type="entry name" value="PUA"/>
</dbReference>
<dbReference type="SUPFAM" id="SSF53633">
    <property type="entry name" value="Carbamate kinase-like"/>
    <property type="match status" value="1"/>
</dbReference>
<feature type="binding site" evidence="8">
    <location>
        <position position="6"/>
    </location>
    <ligand>
        <name>ATP</name>
        <dbReference type="ChEBI" id="CHEBI:30616"/>
    </ligand>
</feature>
<evidence type="ECO:0000256" key="7">
    <source>
        <dbReference type="ARBA" id="ARBA00022840"/>
    </source>
</evidence>
<dbReference type="Gene3D" id="3.40.1160.10">
    <property type="entry name" value="Acetylglutamate kinase-like"/>
    <property type="match status" value="2"/>
</dbReference>
<evidence type="ECO:0000256" key="6">
    <source>
        <dbReference type="ARBA" id="ARBA00022777"/>
    </source>
</evidence>
<evidence type="ECO:0000256" key="2">
    <source>
        <dbReference type="ARBA" id="ARBA00022605"/>
    </source>
</evidence>
<dbReference type="HAMAP" id="MF_00456">
    <property type="entry name" value="ProB"/>
    <property type="match status" value="1"/>
</dbReference>
<keyword evidence="2 8" id="KW-0028">Amino-acid biosynthesis</keyword>
<dbReference type="PROSITE" id="PS50890">
    <property type="entry name" value="PUA"/>
    <property type="match status" value="1"/>
</dbReference>
<reference evidence="10 11" key="1">
    <citation type="submission" date="2017-10" db="EMBL/GenBank/DDBJ databases">
        <title>Novel microbial diversity and functional potential in the marine mammal oral microbiome.</title>
        <authorList>
            <person name="Dudek N.K."/>
            <person name="Sun C.L."/>
            <person name="Burstein D."/>
            <person name="Kantor R.S."/>
            <person name="Aliaga Goltsman D.S."/>
            <person name="Bik E.M."/>
            <person name="Thomas B.C."/>
            <person name="Banfield J.F."/>
            <person name="Relman D.A."/>
        </authorList>
    </citation>
    <scope>NUCLEOTIDE SEQUENCE [LARGE SCALE GENOMIC DNA]</scope>
    <source>
        <strain evidence="10">DOLJORAL78_61_10</strain>
    </source>
</reference>
<evidence type="ECO:0000313" key="10">
    <source>
        <dbReference type="EMBL" id="PIE32219.1"/>
    </source>
</evidence>
<dbReference type="InterPro" id="IPR001057">
    <property type="entry name" value="Glu/AcGlu_kinase"/>
</dbReference>
<gene>
    <name evidence="8 10" type="primary">proB</name>
    <name evidence="10" type="ORF">CSA55_03875</name>
</gene>
<dbReference type="PROSITE" id="PS00902">
    <property type="entry name" value="GLUTAMATE_5_KINASE"/>
    <property type="match status" value="1"/>
</dbReference>
<dbReference type="CDD" id="cd21157">
    <property type="entry name" value="PUA_G5K"/>
    <property type="match status" value="1"/>
</dbReference>
<dbReference type="InterPro" id="IPR011529">
    <property type="entry name" value="Glu_5kinase"/>
</dbReference>
<dbReference type="GO" id="GO:0005524">
    <property type="term" value="F:ATP binding"/>
    <property type="evidence" value="ECO:0007669"/>
    <property type="project" value="UniProtKB-KW"/>
</dbReference>
<dbReference type="InterPro" id="IPR005715">
    <property type="entry name" value="Glu_5kinase/COase_Synthase"/>
</dbReference>
<comment type="pathway">
    <text evidence="8">Amino-acid biosynthesis; L-proline biosynthesis; L-glutamate 5-semialdehyde from L-glutamate: step 1/2.</text>
</comment>
<comment type="caution">
    <text evidence="10">The sequence shown here is derived from an EMBL/GenBank/DDBJ whole genome shotgun (WGS) entry which is preliminary data.</text>
</comment>
<dbReference type="GO" id="GO:0003723">
    <property type="term" value="F:RNA binding"/>
    <property type="evidence" value="ECO:0007669"/>
    <property type="project" value="InterPro"/>
</dbReference>
<accession>A0A2G6KBN2</accession>
<dbReference type="PANTHER" id="PTHR43654:SF1">
    <property type="entry name" value="ISOPENTENYL PHOSPHATE KINASE"/>
    <property type="match status" value="1"/>
</dbReference>
<feature type="domain" description="PUA" evidence="9">
    <location>
        <begin position="273"/>
        <end position="352"/>
    </location>
</feature>
<dbReference type="SMART" id="SM00359">
    <property type="entry name" value="PUA"/>
    <property type="match status" value="1"/>
</dbReference>
<evidence type="ECO:0000256" key="5">
    <source>
        <dbReference type="ARBA" id="ARBA00022741"/>
    </source>
</evidence>
<dbReference type="AlphaFoldDB" id="A0A2G6KBN2"/>
<evidence type="ECO:0000259" key="9">
    <source>
        <dbReference type="SMART" id="SM00359"/>
    </source>
</evidence>
<dbReference type="PIRSF" id="PIRSF000729">
    <property type="entry name" value="GK"/>
    <property type="match status" value="1"/>
</dbReference>
<feature type="binding site" evidence="8">
    <location>
        <begin position="165"/>
        <end position="166"/>
    </location>
    <ligand>
        <name>ATP</name>
        <dbReference type="ChEBI" id="CHEBI:30616"/>
    </ligand>
</feature>
<dbReference type="InterPro" id="IPR019797">
    <property type="entry name" value="Glutamate_5-kinase_CS"/>
</dbReference>
<dbReference type="UniPathway" id="UPA00098">
    <property type="reaction ID" value="UER00359"/>
</dbReference>
<comment type="subcellular location">
    <subcellularLocation>
        <location evidence="8">Cytoplasm</location>
    </subcellularLocation>
</comment>
<keyword evidence="5 8" id="KW-0547">Nucleotide-binding</keyword>
<keyword evidence="7 8" id="KW-0067">ATP-binding</keyword>
<feature type="binding site" evidence="8">
    <location>
        <position position="145"/>
    </location>
    <ligand>
        <name>substrate</name>
    </ligand>
</feature>
<evidence type="ECO:0000256" key="8">
    <source>
        <dbReference type="HAMAP-Rule" id="MF_00456"/>
    </source>
</evidence>
<feature type="binding site" evidence="8">
    <location>
        <begin position="207"/>
        <end position="213"/>
    </location>
    <ligand>
        <name>ATP</name>
        <dbReference type="ChEBI" id="CHEBI:30616"/>
    </ligand>
</feature>
<name>A0A2G6KBN2_9ACTN</name>
<dbReference type="InterPro" id="IPR015947">
    <property type="entry name" value="PUA-like_sf"/>
</dbReference>
<dbReference type="Pfam" id="PF01472">
    <property type="entry name" value="PUA"/>
    <property type="match status" value="1"/>
</dbReference>
<dbReference type="InterPro" id="IPR036974">
    <property type="entry name" value="PUA_sf"/>
</dbReference>
<comment type="similarity">
    <text evidence="8">Belongs to the glutamate 5-kinase family.</text>
</comment>
<dbReference type="GO" id="GO:0005829">
    <property type="term" value="C:cytosol"/>
    <property type="evidence" value="ECO:0007669"/>
    <property type="project" value="TreeGrafter"/>
</dbReference>
<evidence type="ECO:0000256" key="1">
    <source>
        <dbReference type="ARBA" id="ARBA00022490"/>
    </source>
</evidence>
<comment type="function">
    <text evidence="8">Catalyzes the transfer of a phosphate group to glutamate to form L-glutamate 5-phosphate.</text>
</comment>
<proteinExistence type="inferred from homology"/>
<feature type="binding site" evidence="8">
    <location>
        <position position="133"/>
    </location>
    <ligand>
        <name>substrate</name>
    </ligand>
</feature>
<dbReference type="PRINTS" id="PR00474">
    <property type="entry name" value="GLU5KINASE"/>
</dbReference>
<organism evidence="10 11">
    <name type="scientific">Ilumatobacter coccineus</name>
    <dbReference type="NCBI Taxonomy" id="467094"/>
    <lineage>
        <taxon>Bacteria</taxon>
        <taxon>Bacillati</taxon>
        <taxon>Actinomycetota</taxon>
        <taxon>Acidimicrobiia</taxon>
        <taxon>Acidimicrobiales</taxon>
        <taxon>Ilumatobacteraceae</taxon>
        <taxon>Ilumatobacter</taxon>
    </lineage>
</organism>
<dbReference type="EMBL" id="PDSL01000052">
    <property type="protein sequence ID" value="PIE32219.1"/>
    <property type="molecule type" value="Genomic_DNA"/>
</dbReference>
<dbReference type="SUPFAM" id="SSF88697">
    <property type="entry name" value="PUA domain-like"/>
    <property type="match status" value="1"/>
</dbReference>
<dbReference type="InterPro" id="IPR001048">
    <property type="entry name" value="Asp/Glu/Uridylate_kinase"/>
</dbReference>